<keyword evidence="2" id="KW-1185">Reference proteome</keyword>
<dbReference type="Proteomes" id="UP001203852">
    <property type="component" value="Unassembled WGS sequence"/>
</dbReference>
<comment type="caution">
    <text evidence="1">The sequence shown here is derived from an EMBL/GenBank/DDBJ whole genome shotgun (WGS) entry which is preliminary data.</text>
</comment>
<evidence type="ECO:0008006" key="3">
    <source>
        <dbReference type="Google" id="ProtNLM"/>
    </source>
</evidence>
<dbReference type="AlphaFoldDB" id="A0AAN6DR43"/>
<accession>A0AAN6DR43</accession>
<protein>
    <recommendedName>
        <fullName evidence="3">Heterokaryon incompatibility domain-containing protein</fullName>
    </recommendedName>
</protein>
<proteinExistence type="predicted"/>
<name>A0AAN6DR43_9EURO</name>
<organism evidence="1 2">
    <name type="scientific">Exophiala viscosa</name>
    <dbReference type="NCBI Taxonomy" id="2486360"/>
    <lineage>
        <taxon>Eukaryota</taxon>
        <taxon>Fungi</taxon>
        <taxon>Dikarya</taxon>
        <taxon>Ascomycota</taxon>
        <taxon>Pezizomycotina</taxon>
        <taxon>Eurotiomycetes</taxon>
        <taxon>Chaetothyriomycetidae</taxon>
        <taxon>Chaetothyriales</taxon>
        <taxon>Herpotrichiellaceae</taxon>
        <taxon>Exophiala</taxon>
    </lineage>
</organism>
<evidence type="ECO:0000313" key="2">
    <source>
        <dbReference type="Proteomes" id="UP001203852"/>
    </source>
</evidence>
<gene>
    <name evidence="1" type="ORF">EDD36DRAFT_422007</name>
</gene>
<dbReference type="InterPro" id="IPR052895">
    <property type="entry name" value="HetReg/Transcr_Mod"/>
</dbReference>
<dbReference type="PANTHER" id="PTHR24148">
    <property type="entry name" value="ANKYRIN REPEAT DOMAIN-CONTAINING PROTEIN 39 HOMOLOG-RELATED"/>
    <property type="match status" value="1"/>
</dbReference>
<reference evidence="1" key="1">
    <citation type="journal article" date="2022" name="bioRxiv">
        <title>Deciphering the potential niche of two novel black yeast fungi from a biological soil crust based on their genomes, phenotypes, and melanin regulation.</title>
        <authorList>
            <consortium name="DOE Joint Genome Institute"/>
            <person name="Carr E.C."/>
            <person name="Barton Q."/>
            <person name="Grambo S."/>
            <person name="Sullivan M."/>
            <person name="Renfro C.M."/>
            <person name="Kuo A."/>
            <person name="Pangilinan J."/>
            <person name="Lipzen A."/>
            <person name="Keymanesh K."/>
            <person name="Savage E."/>
            <person name="Barry K."/>
            <person name="Grigoriev I.V."/>
            <person name="Riekhof W.R."/>
            <person name="Harris S.S."/>
        </authorList>
    </citation>
    <scope>NUCLEOTIDE SEQUENCE</scope>
    <source>
        <strain evidence="1">JF 03-4F</strain>
    </source>
</reference>
<sequence>MDIIGTVAQAHRDEIVCAWEAFLSRPWFKRTWIVQEVVLATCLEIHCGSEMILWEELPDSKEKMVTATSGTFPEQFTQLDARRRSYQNCERNVSPRVDDLHIAKQIRDIVIEFHMFKCSDPRDHVYALLSLVADIPGTVKLKPDYALTPGQTLVSVFRQTLPGLKLRSARPTKVSYMLDLPTRAMALGGLLRLGGRLREGVADLLEHGVRAGDDEELWRGTAQEIRDLTRLP</sequence>
<dbReference type="EMBL" id="MU404359">
    <property type="protein sequence ID" value="KAI1609933.1"/>
    <property type="molecule type" value="Genomic_DNA"/>
</dbReference>
<evidence type="ECO:0000313" key="1">
    <source>
        <dbReference type="EMBL" id="KAI1609933.1"/>
    </source>
</evidence>
<dbReference type="PANTHER" id="PTHR24148:SF73">
    <property type="entry name" value="HET DOMAIN PROTEIN (AFU_ORTHOLOGUE AFUA_8G01020)"/>
    <property type="match status" value="1"/>
</dbReference>